<organism evidence="1 2">
    <name type="scientific">Agathobaculum hominis</name>
    <dbReference type="NCBI Taxonomy" id="2763014"/>
    <lineage>
        <taxon>Bacteria</taxon>
        <taxon>Bacillati</taxon>
        <taxon>Bacillota</taxon>
        <taxon>Clostridia</taxon>
        <taxon>Eubacteriales</taxon>
        <taxon>Butyricicoccaceae</taxon>
        <taxon>Agathobaculum</taxon>
    </lineage>
</organism>
<keyword evidence="2" id="KW-1185">Reference proteome</keyword>
<proteinExistence type="predicted"/>
<protein>
    <submittedName>
        <fullName evidence="1">Spore coat associated protein CotJA</fullName>
    </submittedName>
</protein>
<sequence>MDQNQPQAVLEIPIRLLAPAMAFVPEQPFGTPYEPALAFSRGTIFPALDLPFVGEEAVQ</sequence>
<dbReference type="InterPro" id="IPR020256">
    <property type="entry name" value="Spore_coat_CotJA"/>
</dbReference>
<accession>A0ABR7GP22</accession>
<gene>
    <name evidence="1" type="ORF">H8S02_08945</name>
</gene>
<dbReference type="RefSeq" id="WP_186970231.1">
    <property type="nucleotide sequence ID" value="NZ_JACOPK010000007.1"/>
</dbReference>
<evidence type="ECO:0000313" key="1">
    <source>
        <dbReference type="EMBL" id="MBC5696071.1"/>
    </source>
</evidence>
<reference evidence="1 2" key="1">
    <citation type="submission" date="2020-08" db="EMBL/GenBank/DDBJ databases">
        <title>Genome public.</title>
        <authorList>
            <person name="Liu C."/>
            <person name="Sun Q."/>
        </authorList>
    </citation>
    <scope>NUCLEOTIDE SEQUENCE [LARGE SCALE GENOMIC DNA]</scope>
    <source>
        <strain evidence="1 2">M2</strain>
    </source>
</reference>
<evidence type="ECO:0000313" key="2">
    <source>
        <dbReference type="Proteomes" id="UP000641741"/>
    </source>
</evidence>
<name>A0ABR7GP22_9FIRM</name>
<comment type="caution">
    <text evidence="1">The sequence shown here is derived from an EMBL/GenBank/DDBJ whole genome shotgun (WGS) entry which is preliminary data.</text>
</comment>
<dbReference type="EMBL" id="JACOPK010000007">
    <property type="protein sequence ID" value="MBC5696071.1"/>
    <property type="molecule type" value="Genomic_DNA"/>
</dbReference>
<dbReference type="Pfam" id="PF11007">
    <property type="entry name" value="CotJA"/>
    <property type="match status" value="1"/>
</dbReference>
<dbReference type="Proteomes" id="UP000641741">
    <property type="component" value="Unassembled WGS sequence"/>
</dbReference>